<keyword evidence="6" id="KW-0479">Metal-binding</keyword>
<evidence type="ECO:0000256" key="11">
    <source>
        <dbReference type="SAM" id="MobiDB-lite"/>
    </source>
</evidence>
<feature type="compositionally biased region" description="Low complexity" evidence="11">
    <location>
        <begin position="223"/>
        <end position="235"/>
    </location>
</feature>
<evidence type="ECO:0000313" key="14">
    <source>
        <dbReference type="Proteomes" id="UP001205105"/>
    </source>
</evidence>
<dbReference type="PANTHER" id="PTHR33540:SF2">
    <property type="entry name" value="TRNA THREONYLCARBAMOYLADENOSINE BIOSYNTHESIS PROTEIN TSAE"/>
    <property type="match status" value="1"/>
</dbReference>
<dbReference type="InterPro" id="IPR003442">
    <property type="entry name" value="T6A_TsaE"/>
</dbReference>
<comment type="similarity">
    <text evidence="2">Belongs to the TsaE family.</text>
</comment>
<dbReference type="Proteomes" id="UP001205105">
    <property type="component" value="Unassembled WGS sequence"/>
</dbReference>
<evidence type="ECO:0000256" key="9">
    <source>
        <dbReference type="ARBA" id="ARBA00022842"/>
    </source>
</evidence>
<comment type="subcellular location">
    <subcellularLocation>
        <location evidence="1">Cytoplasm</location>
    </subcellularLocation>
</comment>
<feature type="signal peptide" evidence="12">
    <location>
        <begin position="1"/>
        <end position="23"/>
    </location>
</feature>
<evidence type="ECO:0000256" key="6">
    <source>
        <dbReference type="ARBA" id="ARBA00022723"/>
    </source>
</evidence>
<dbReference type="SUPFAM" id="SSF52540">
    <property type="entry name" value="P-loop containing nucleoside triphosphate hydrolases"/>
    <property type="match status" value="1"/>
</dbReference>
<dbReference type="EMBL" id="JADXDR010000063">
    <property type="protein sequence ID" value="KAI7841418.1"/>
    <property type="molecule type" value="Genomic_DNA"/>
</dbReference>
<evidence type="ECO:0000313" key="13">
    <source>
        <dbReference type="EMBL" id="KAI7841418.1"/>
    </source>
</evidence>
<proteinExistence type="inferred from homology"/>
<keyword evidence="7" id="KW-0547">Nucleotide-binding</keyword>
<evidence type="ECO:0000256" key="12">
    <source>
        <dbReference type="SAM" id="SignalP"/>
    </source>
</evidence>
<evidence type="ECO:0000256" key="3">
    <source>
        <dbReference type="ARBA" id="ARBA00019010"/>
    </source>
</evidence>
<gene>
    <name evidence="13" type="ORF">COHA_004813</name>
</gene>
<dbReference type="Gene3D" id="3.40.50.300">
    <property type="entry name" value="P-loop containing nucleotide triphosphate hydrolases"/>
    <property type="match status" value="1"/>
</dbReference>
<feature type="chain" id="PRO_5041942961" description="tRNA threonylcarbamoyladenosine biosynthesis protein TsaE" evidence="12">
    <location>
        <begin position="24"/>
        <end position="299"/>
    </location>
</feature>
<dbReference type="InterPro" id="IPR027417">
    <property type="entry name" value="P-loop_NTPase"/>
</dbReference>
<organism evidence="13 14">
    <name type="scientific">Chlorella ohadii</name>
    <dbReference type="NCBI Taxonomy" id="2649997"/>
    <lineage>
        <taxon>Eukaryota</taxon>
        <taxon>Viridiplantae</taxon>
        <taxon>Chlorophyta</taxon>
        <taxon>core chlorophytes</taxon>
        <taxon>Trebouxiophyceae</taxon>
        <taxon>Chlorellales</taxon>
        <taxon>Chlorellaceae</taxon>
        <taxon>Chlorella clade</taxon>
        <taxon>Chlorella</taxon>
    </lineage>
</organism>
<evidence type="ECO:0000256" key="8">
    <source>
        <dbReference type="ARBA" id="ARBA00022840"/>
    </source>
</evidence>
<sequence length="299" mass="32095">MVCLRLAPAPMLCARWAFLPAWGARLAATAARQHGAALRAVHVLAAQQQSEAAPAEPPPPPPERRQQPEAQSLSIVAATPTATQLLATFFACELHPSDCYLLHGSVGAGKSYFSRAFIRAAADDEELPVPSPTFLLQNIYNDHAGPPIHHFDLYRLTEGYDLARLDLPASFSQAVSLVEWPERLGLAGPEQQPAEPLEVTISILGQAEQADVQAGLAERQAAAASSSGSSMQAAGLTGDEAADELGSSSSSGDEEEGGGDRRWRRIRLLATGQRWRPRLQLLRRYLAAEGVEVGCYLDD</sequence>
<dbReference type="Pfam" id="PF02367">
    <property type="entry name" value="TsaE"/>
    <property type="match status" value="1"/>
</dbReference>
<keyword evidence="5" id="KW-0819">tRNA processing</keyword>
<dbReference type="AlphaFoldDB" id="A0AAD5DRZ8"/>
<accession>A0AAD5DRZ8</accession>
<name>A0AAD5DRZ8_9CHLO</name>
<keyword evidence="9" id="KW-0460">Magnesium</keyword>
<evidence type="ECO:0000256" key="2">
    <source>
        <dbReference type="ARBA" id="ARBA00007599"/>
    </source>
</evidence>
<feature type="region of interest" description="Disordered" evidence="11">
    <location>
        <begin position="48"/>
        <end position="71"/>
    </location>
</feature>
<evidence type="ECO:0000256" key="1">
    <source>
        <dbReference type="ARBA" id="ARBA00004496"/>
    </source>
</evidence>
<dbReference type="GO" id="GO:0005737">
    <property type="term" value="C:cytoplasm"/>
    <property type="evidence" value="ECO:0007669"/>
    <property type="project" value="UniProtKB-SubCell"/>
</dbReference>
<protein>
    <recommendedName>
        <fullName evidence="3">tRNA threonylcarbamoyladenosine biosynthesis protein TsaE</fullName>
    </recommendedName>
    <alternativeName>
        <fullName evidence="10">t(6)A37 threonylcarbamoyladenosine biosynthesis protein TsaE</fullName>
    </alternativeName>
</protein>
<dbReference type="GO" id="GO:0002949">
    <property type="term" value="P:tRNA threonylcarbamoyladenosine modification"/>
    <property type="evidence" value="ECO:0007669"/>
    <property type="project" value="InterPro"/>
</dbReference>
<keyword evidence="4" id="KW-0963">Cytoplasm</keyword>
<dbReference type="GO" id="GO:0005524">
    <property type="term" value="F:ATP binding"/>
    <property type="evidence" value="ECO:0007669"/>
    <property type="project" value="UniProtKB-KW"/>
</dbReference>
<evidence type="ECO:0000256" key="5">
    <source>
        <dbReference type="ARBA" id="ARBA00022694"/>
    </source>
</evidence>
<feature type="region of interest" description="Disordered" evidence="11">
    <location>
        <begin position="223"/>
        <end position="260"/>
    </location>
</feature>
<dbReference type="GO" id="GO:0046872">
    <property type="term" value="F:metal ion binding"/>
    <property type="evidence" value="ECO:0007669"/>
    <property type="project" value="UniProtKB-KW"/>
</dbReference>
<keyword evidence="8" id="KW-0067">ATP-binding</keyword>
<reference evidence="13" key="1">
    <citation type="submission" date="2020-11" db="EMBL/GenBank/DDBJ databases">
        <title>Chlorella ohadii genome sequencing and assembly.</title>
        <authorList>
            <person name="Murik O."/>
            <person name="Treves H."/>
            <person name="Kedem I."/>
            <person name="Shotland Y."/>
            <person name="Kaplan A."/>
        </authorList>
    </citation>
    <scope>NUCLEOTIDE SEQUENCE</scope>
    <source>
        <strain evidence="13">1</strain>
    </source>
</reference>
<keyword evidence="14" id="KW-1185">Reference proteome</keyword>
<evidence type="ECO:0000256" key="7">
    <source>
        <dbReference type="ARBA" id="ARBA00022741"/>
    </source>
</evidence>
<comment type="caution">
    <text evidence="13">The sequence shown here is derived from an EMBL/GenBank/DDBJ whole genome shotgun (WGS) entry which is preliminary data.</text>
</comment>
<keyword evidence="12" id="KW-0732">Signal</keyword>
<dbReference type="PANTHER" id="PTHR33540">
    <property type="entry name" value="TRNA THREONYLCARBAMOYLADENOSINE BIOSYNTHESIS PROTEIN TSAE"/>
    <property type="match status" value="1"/>
</dbReference>
<evidence type="ECO:0000256" key="10">
    <source>
        <dbReference type="ARBA" id="ARBA00032441"/>
    </source>
</evidence>
<evidence type="ECO:0000256" key="4">
    <source>
        <dbReference type="ARBA" id="ARBA00022490"/>
    </source>
</evidence>